<comment type="similarity">
    <text evidence="1">Belongs to the thymidylate kinase family.</text>
</comment>
<gene>
    <name evidence="4" type="primary">Dtymk</name>
    <name evidence="4" type="ORF">ATLROG_R01080</name>
</gene>
<comment type="caution">
    <text evidence="4">The sequence shown here is derived from an EMBL/GenBank/DDBJ whole genome shotgun (WGS) entry which is preliminary data.</text>
</comment>
<evidence type="ECO:0000313" key="5">
    <source>
        <dbReference type="Proteomes" id="UP000518911"/>
    </source>
</evidence>
<reference evidence="4 5" key="1">
    <citation type="submission" date="2019-09" db="EMBL/GenBank/DDBJ databases">
        <title>Bird 10,000 Genomes (B10K) Project - Family phase.</title>
        <authorList>
            <person name="Zhang G."/>
        </authorList>
    </citation>
    <scope>NUCLEOTIDE SEQUENCE [LARGE SCALE GENOMIC DNA]</scope>
    <source>
        <strain evidence="4">OUT-0055</strain>
        <tissue evidence="4">Blood</tissue>
    </source>
</reference>
<sequence length="102" mass="11883">NFCLDWCKQPDIGLPKPDLILFLQLSPEEAAARGDFGNERYENSSFQERVLQSFQHLMKDNTLNWKMMDASKSIDDLHREIKSAAEEVMQEVQNKPLGELWK</sequence>
<dbReference type="GO" id="GO:0005634">
    <property type="term" value="C:nucleus"/>
    <property type="evidence" value="ECO:0007669"/>
    <property type="project" value="TreeGrafter"/>
</dbReference>
<feature type="non-terminal residue" evidence="4">
    <location>
        <position position="102"/>
    </location>
</feature>
<feature type="non-terminal residue" evidence="4">
    <location>
        <position position="1"/>
    </location>
</feature>
<accession>A0A7L3X035</accession>
<dbReference type="GO" id="GO:0005829">
    <property type="term" value="C:cytosol"/>
    <property type="evidence" value="ECO:0007669"/>
    <property type="project" value="TreeGrafter"/>
</dbReference>
<proteinExistence type="inferred from homology"/>
<dbReference type="GO" id="GO:0004798">
    <property type="term" value="F:dTMP kinase activity"/>
    <property type="evidence" value="ECO:0007669"/>
    <property type="project" value="TreeGrafter"/>
</dbReference>
<dbReference type="GO" id="GO:0004550">
    <property type="term" value="F:nucleoside diphosphate kinase activity"/>
    <property type="evidence" value="ECO:0007669"/>
    <property type="project" value="TreeGrafter"/>
</dbReference>
<dbReference type="OrthoDB" id="425602at2759"/>
<keyword evidence="4" id="KW-0418">Kinase</keyword>
<dbReference type="GO" id="GO:0005739">
    <property type="term" value="C:mitochondrion"/>
    <property type="evidence" value="ECO:0007669"/>
    <property type="project" value="TreeGrafter"/>
</dbReference>
<dbReference type="InterPro" id="IPR039430">
    <property type="entry name" value="Thymidylate_kin-like_dom"/>
</dbReference>
<evidence type="ECO:0000313" key="4">
    <source>
        <dbReference type="EMBL" id="NXV81984.1"/>
    </source>
</evidence>
<dbReference type="InterPro" id="IPR027417">
    <property type="entry name" value="P-loop_NTPase"/>
</dbReference>
<dbReference type="Pfam" id="PF02223">
    <property type="entry name" value="Thymidylate_kin"/>
    <property type="match status" value="1"/>
</dbReference>
<dbReference type="Proteomes" id="UP000518911">
    <property type="component" value="Unassembled WGS sequence"/>
</dbReference>
<organism evidence="4 5">
    <name type="scientific">Atlantisia rogersi</name>
    <name type="common">Inaccessible Island rail</name>
    <dbReference type="NCBI Taxonomy" id="2478892"/>
    <lineage>
        <taxon>Eukaryota</taxon>
        <taxon>Metazoa</taxon>
        <taxon>Chordata</taxon>
        <taxon>Craniata</taxon>
        <taxon>Vertebrata</taxon>
        <taxon>Euteleostomi</taxon>
        <taxon>Archelosauria</taxon>
        <taxon>Archosauria</taxon>
        <taxon>Dinosauria</taxon>
        <taxon>Saurischia</taxon>
        <taxon>Theropoda</taxon>
        <taxon>Coelurosauria</taxon>
        <taxon>Aves</taxon>
        <taxon>Neognathae</taxon>
        <taxon>Neoaves</taxon>
        <taxon>Gruiformes</taxon>
        <taxon>Rallidae</taxon>
        <taxon>Atlantisia</taxon>
    </lineage>
</organism>
<name>A0A7L3X035_9GRUI</name>
<feature type="domain" description="Thymidylate kinase-like" evidence="3">
    <location>
        <begin position="4"/>
        <end position="81"/>
    </location>
</feature>
<keyword evidence="2" id="KW-0175">Coiled coil</keyword>
<dbReference type="PANTHER" id="PTHR10344:SF1">
    <property type="entry name" value="THYMIDYLATE KINASE"/>
    <property type="match status" value="1"/>
</dbReference>
<dbReference type="AlphaFoldDB" id="A0A7L3X035"/>
<dbReference type="Gene3D" id="3.40.50.300">
    <property type="entry name" value="P-loop containing nucleotide triphosphate hydrolases"/>
    <property type="match status" value="1"/>
</dbReference>
<evidence type="ECO:0000256" key="1">
    <source>
        <dbReference type="ARBA" id="ARBA00009776"/>
    </source>
</evidence>
<dbReference type="EMBL" id="VZUJ01125537">
    <property type="protein sequence ID" value="NXV81984.1"/>
    <property type="molecule type" value="Genomic_DNA"/>
</dbReference>
<dbReference type="GO" id="GO:0006233">
    <property type="term" value="P:dTDP biosynthetic process"/>
    <property type="evidence" value="ECO:0007669"/>
    <property type="project" value="TreeGrafter"/>
</dbReference>
<evidence type="ECO:0000256" key="2">
    <source>
        <dbReference type="SAM" id="Coils"/>
    </source>
</evidence>
<feature type="coiled-coil region" evidence="2">
    <location>
        <begin position="67"/>
        <end position="94"/>
    </location>
</feature>
<dbReference type="PANTHER" id="PTHR10344">
    <property type="entry name" value="THYMIDYLATE KINASE"/>
    <property type="match status" value="1"/>
</dbReference>
<evidence type="ECO:0000259" key="3">
    <source>
        <dbReference type="Pfam" id="PF02223"/>
    </source>
</evidence>
<dbReference type="SUPFAM" id="SSF52540">
    <property type="entry name" value="P-loop containing nucleoside triphosphate hydrolases"/>
    <property type="match status" value="1"/>
</dbReference>
<dbReference type="GO" id="GO:0006235">
    <property type="term" value="P:dTTP biosynthetic process"/>
    <property type="evidence" value="ECO:0007669"/>
    <property type="project" value="TreeGrafter"/>
</dbReference>
<keyword evidence="4" id="KW-0808">Transferase</keyword>
<keyword evidence="5" id="KW-1185">Reference proteome</keyword>
<protein>
    <submittedName>
        <fullName evidence="4">KTHY kinase</fullName>
    </submittedName>
</protein>
<dbReference type="GO" id="GO:0006227">
    <property type="term" value="P:dUDP biosynthetic process"/>
    <property type="evidence" value="ECO:0007669"/>
    <property type="project" value="TreeGrafter"/>
</dbReference>